<dbReference type="EMBL" id="LAZR01001086">
    <property type="protein sequence ID" value="KKN50970.1"/>
    <property type="molecule type" value="Genomic_DNA"/>
</dbReference>
<reference evidence="3" key="1">
    <citation type="journal article" date="2015" name="Nature">
        <title>Complex archaea that bridge the gap between prokaryotes and eukaryotes.</title>
        <authorList>
            <person name="Spang A."/>
            <person name="Saw J.H."/>
            <person name="Jorgensen S.L."/>
            <person name="Zaremba-Niedzwiedzka K."/>
            <person name="Martijn J."/>
            <person name="Lind A.E."/>
            <person name="van Eijk R."/>
            <person name="Schleper C."/>
            <person name="Guy L."/>
            <person name="Ettema T.J."/>
        </authorList>
    </citation>
    <scope>NUCLEOTIDE SEQUENCE</scope>
</reference>
<dbReference type="Gene3D" id="3.40.50.300">
    <property type="entry name" value="P-loop containing nucleotide triphosphate hydrolases"/>
    <property type="match status" value="1"/>
</dbReference>
<dbReference type="Gene3D" id="3.40.50.10140">
    <property type="entry name" value="Toll/interleukin-1 receptor homology (TIR) domain"/>
    <property type="match status" value="1"/>
</dbReference>
<dbReference type="AlphaFoldDB" id="A0A0F9R300"/>
<dbReference type="GO" id="GO:0003678">
    <property type="term" value="F:DNA helicase activity"/>
    <property type="evidence" value="ECO:0007669"/>
    <property type="project" value="InterPro"/>
</dbReference>
<sequence length="447" mass="50452">MEKTEVSVFCSYSHKDEELKNTLINHLAPLLRQKIITEWHDRKILPGQEWEKEIDEKIKTADLILLLISSDFIASDYCFDNELSIALDRHDTNSAVVVPIILRPTDWHDMPFSKIQSLPHGAIPITKWENSDEACLDITNGIKKVIQDIIKFKNRSGERAGLLSMHDVLSKEVNRLDDAFNRLETQVCSGIPTGLHGFDLAIDGLHPAELIVIASRPAMGKTALALNIASHIALVEKKSVAYFSINSPAETTTRRLISMIGSINNSDLLRGNLSDDEWPRLTSAITLLADAPIFIDESVLMSIDELREKLILFKEQHNLKAVFIDSLQDIAYKEKSIDKNISYSEYAHKLKHLAREINLPIVVTVSLPRNVELRANKRPLNSDLSEFDSLINCADVVSYLYRGELYDDFNFMDENNSELIVAKNNNGLIGTIKLAYDTKYSSFSNTE</sequence>
<dbReference type="GO" id="GO:0006260">
    <property type="term" value="P:DNA replication"/>
    <property type="evidence" value="ECO:0007669"/>
    <property type="project" value="InterPro"/>
</dbReference>
<dbReference type="SUPFAM" id="SSF52200">
    <property type="entry name" value="Toll/Interleukin receptor TIR domain"/>
    <property type="match status" value="1"/>
</dbReference>
<name>A0A0F9R300_9ZZZZ</name>
<dbReference type="InterPro" id="IPR027417">
    <property type="entry name" value="P-loop_NTPase"/>
</dbReference>
<dbReference type="GO" id="GO:0005524">
    <property type="term" value="F:ATP binding"/>
    <property type="evidence" value="ECO:0007669"/>
    <property type="project" value="InterPro"/>
</dbReference>
<evidence type="ECO:0000259" key="2">
    <source>
        <dbReference type="PROSITE" id="PS51199"/>
    </source>
</evidence>
<dbReference type="InterPro" id="IPR035897">
    <property type="entry name" value="Toll_tir_struct_dom_sf"/>
</dbReference>
<accession>A0A0F9R300</accession>
<dbReference type="PROSITE" id="PS51199">
    <property type="entry name" value="SF4_HELICASE"/>
    <property type="match status" value="1"/>
</dbReference>
<evidence type="ECO:0008006" key="4">
    <source>
        <dbReference type="Google" id="ProtNLM"/>
    </source>
</evidence>
<feature type="domain" description="SF4 helicase" evidence="2">
    <location>
        <begin position="184"/>
        <end position="447"/>
    </location>
</feature>
<evidence type="ECO:0000259" key="1">
    <source>
        <dbReference type="PROSITE" id="PS50104"/>
    </source>
</evidence>
<dbReference type="InterPro" id="IPR007694">
    <property type="entry name" value="DNA_helicase_DnaB-like_C"/>
</dbReference>
<dbReference type="Pfam" id="PF03796">
    <property type="entry name" value="DnaB_C"/>
    <property type="match status" value="1"/>
</dbReference>
<evidence type="ECO:0000313" key="3">
    <source>
        <dbReference type="EMBL" id="KKN50970.1"/>
    </source>
</evidence>
<feature type="domain" description="TIR" evidence="1">
    <location>
        <begin position="4"/>
        <end position="146"/>
    </location>
</feature>
<dbReference type="GO" id="GO:0005829">
    <property type="term" value="C:cytosol"/>
    <property type="evidence" value="ECO:0007669"/>
    <property type="project" value="TreeGrafter"/>
</dbReference>
<proteinExistence type="predicted"/>
<dbReference type="Pfam" id="PF13676">
    <property type="entry name" value="TIR_2"/>
    <property type="match status" value="1"/>
</dbReference>
<dbReference type="PANTHER" id="PTHR30153">
    <property type="entry name" value="REPLICATIVE DNA HELICASE DNAB"/>
    <property type="match status" value="1"/>
</dbReference>
<dbReference type="PROSITE" id="PS50104">
    <property type="entry name" value="TIR"/>
    <property type="match status" value="1"/>
</dbReference>
<gene>
    <name evidence="3" type="ORF">LCGC14_0627280</name>
</gene>
<dbReference type="InterPro" id="IPR000157">
    <property type="entry name" value="TIR_dom"/>
</dbReference>
<organism evidence="3">
    <name type="scientific">marine sediment metagenome</name>
    <dbReference type="NCBI Taxonomy" id="412755"/>
    <lineage>
        <taxon>unclassified sequences</taxon>
        <taxon>metagenomes</taxon>
        <taxon>ecological metagenomes</taxon>
    </lineage>
</organism>
<comment type="caution">
    <text evidence="3">The sequence shown here is derived from an EMBL/GenBank/DDBJ whole genome shotgun (WGS) entry which is preliminary data.</text>
</comment>
<dbReference type="PANTHER" id="PTHR30153:SF2">
    <property type="entry name" value="REPLICATIVE DNA HELICASE"/>
    <property type="match status" value="1"/>
</dbReference>
<dbReference type="GO" id="GO:0007165">
    <property type="term" value="P:signal transduction"/>
    <property type="evidence" value="ECO:0007669"/>
    <property type="project" value="InterPro"/>
</dbReference>
<protein>
    <recommendedName>
        <fullName evidence="4">SF4 helicase domain-containing protein</fullName>
    </recommendedName>
</protein>
<dbReference type="SMART" id="SM00255">
    <property type="entry name" value="TIR"/>
    <property type="match status" value="1"/>
</dbReference>
<dbReference type="SUPFAM" id="SSF52540">
    <property type="entry name" value="P-loop containing nucleoside triphosphate hydrolases"/>
    <property type="match status" value="1"/>
</dbReference>